<feature type="compositionally biased region" description="Polar residues" evidence="1">
    <location>
        <begin position="29"/>
        <end position="39"/>
    </location>
</feature>
<dbReference type="InParanoid" id="F0ZS74"/>
<feature type="compositionally biased region" description="Basic and acidic residues" evidence="1">
    <location>
        <begin position="1"/>
        <end position="10"/>
    </location>
</feature>
<dbReference type="RefSeq" id="XP_003290268.1">
    <property type="nucleotide sequence ID" value="XM_003290220.1"/>
</dbReference>
<keyword evidence="3" id="KW-1185">Reference proteome</keyword>
<evidence type="ECO:0000313" key="2">
    <source>
        <dbReference type="EMBL" id="EGC33228.1"/>
    </source>
</evidence>
<feature type="non-terminal residue" evidence="2">
    <location>
        <position position="1"/>
    </location>
</feature>
<dbReference type="VEuPathDB" id="AmoebaDB:DICPUDRAFT_154768"/>
<dbReference type="Proteomes" id="UP000001064">
    <property type="component" value="Unassembled WGS sequence"/>
</dbReference>
<evidence type="ECO:0000256" key="1">
    <source>
        <dbReference type="SAM" id="MobiDB-lite"/>
    </source>
</evidence>
<organism evidence="2 3">
    <name type="scientific">Dictyostelium purpureum</name>
    <name type="common">Slime mold</name>
    <dbReference type="NCBI Taxonomy" id="5786"/>
    <lineage>
        <taxon>Eukaryota</taxon>
        <taxon>Amoebozoa</taxon>
        <taxon>Evosea</taxon>
        <taxon>Eumycetozoa</taxon>
        <taxon>Dictyostelia</taxon>
        <taxon>Dictyosteliales</taxon>
        <taxon>Dictyosteliaceae</taxon>
        <taxon>Dictyostelium</taxon>
    </lineage>
</organism>
<protein>
    <submittedName>
        <fullName evidence="2">Uncharacterized protein</fullName>
    </submittedName>
</protein>
<sequence length="58" mass="6477">IDDHHHEYKLLENGNVNIKDQEDEENSGKNKFNSENSIYIENADGGKAGSGSKNRKST</sequence>
<dbReference type="KEGG" id="dpp:DICPUDRAFT_154768"/>
<evidence type="ECO:0000313" key="3">
    <source>
        <dbReference type="Proteomes" id="UP000001064"/>
    </source>
</evidence>
<feature type="region of interest" description="Disordered" evidence="1">
    <location>
        <begin position="1"/>
        <end position="58"/>
    </location>
</feature>
<reference evidence="3" key="1">
    <citation type="journal article" date="2011" name="Genome Biol.">
        <title>Comparative genomics of the social amoebae Dictyostelium discoideum and Dictyostelium purpureum.</title>
        <authorList>
            <consortium name="US DOE Joint Genome Institute (JGI-PGF)"/>
            <person name="Sucgang R."/>
            <person name="Kuo A."/>
            <person name="Tian X."/>
            <person name="Salerno W."/>
            <person name="Parikh A."/>
            <person name="Feasley C.L."/>
            <person name="Dalin E."/>
            <person name="Tu H."/>
            <person name="Huang E."/>
            <person name="Barry K."/>
            <person name="Lindquist E."/>
            <person name="Shapiro H."/>
            <person name="Bruce D."/>
            <person name="Schmutz J."/>
            <person name="Salamov A."/>
            <person name="Fey P."/>
            <person name="Gaudet P."/>
            <person name="Anjard C."/>
            <person name="Babu M.M."/>
            <person name="Basu S."/>
            <person name="Bushmanova Y."/>
            <person name="van der Wel H."/>
            <person name="Katoh-Kurasawa M."/>
            <person name="Dinh C."/>
            <person name="Coutinho P.M."/>
            <person name="Saito T."/>
            <person name="Elias M."/>
            <person name="Schaap P."/>
            <person name="Kay R.R."/>
            <person name="Henrissat B."/>
            <person name="Eichinger L."/>
            <person name="Rivero F."/>
            <person name="Putnam N.H."/>
            <person name="West C.M."/>
            <person name="Loomis W.F."/>
            <person name="Chisholm R.L."/>
            <person name="Shaulsky G."/>
            <person name="Strassmann J.E."/>
            <person name="Queller D.C."/>
            <person name="Kuspa A."/>
            <person name="Grigoriev I.V."/>
        </authorList>
    </citation>
    <scope>NUCLEOTIDE SEQUENCE [LARGE SCALE GENOMIC DNA]</scope>
    <source>
        <strain evidence="3">QSDP1</strain>
    </source>
</reference>
<name>F0ZS74_DICPU</name>
<proteinExistence type="predicted"/>
<gene>
    <name evidence="2" type="ORF">DICPUDRAFT_154768</name>
</gene>
<dbReference type="GeneID" id="10504617"/>
<accession>F0ZS74</accession>
<dbReference type="AlphaFoldDB" id="F0ZS74"/>
<dbReference type="EMBL" id="GL871152">
    <property type="protein sequence ID" value="EGC33228.1"/>
    <property type="molecule type" value="Genomic_DNA"/>
</dbReference>